<feature type="region of interest" description="Disordered" evidence="1">
    <location>
        <begin position="1"/>
        <end position="41"/>
    </location>
</feature>
<evidence type="ECO:0000256" key="1">
    <source>
        <dbReference type="SAM" id="MobiDB-lite"/>
    </source>
</evidence>
<reference evidence="2 3" key="1">
    <citation type="submission" date="2019-02" db="EMBL/GenBank/DDBJ databases">
        <title>Deep-cultivation of Planctomycetes and their phenomic and genomic characterization uncovers novel biology.</title>
        <authorList>
            <person name="Wiegand S."/>
            <person name="Jogler M."/>
            <person name="Boedeker C."/>
            <person name="Pinto D."/>
            <person name="Vollmers J."/>
            <person name="Rivas-Marin E."/>
            <person name="Kohn T."/>
            <person name="Peeters S.H."/>
            <person name="Heuer A."/>
            <person name="Rast P."/>
            <person name="Oberbeckmann S."/>
            <person name="Bunk B."/>
            <person name="Jeske O."/>
            <person name="Meyerdierks A."/>
            <person name="Storesund J.E."/>
            <person name="Kallscheuer N."/>
            <person name="Luecker S."/>
            <person name="Lage O.M."/>
            <person name="Pohl T."/>
            <person name="Merkel B.J."/>
            <person name="Hornburger P."/>
            <person name="Mueller R.-W."/>
            <person name="Bruemmer F."/>
            <person name="Labrenz M."/>
            <person name="Spormann A.M."/>
            <person name="Op den Camp H."/>
            <person name="Overmann J."/>
            <person name="Amann R."/>
            <person name="Jetten M.S.M."/>
            <person name="Mascher T."/>
            <person name="Medema M.H."/>
            <person name="Devos D.P."/>
            <person name="Kaster A.-K."/>
            <person name="Ovreas L."/>
            <person name="Rohde M."/>
            <person name="Galperin M.Y."/>
            <person name="Jogler C."/>
        </authorList>
    </citation>
    <scope>NUCLEOTIDE SEQUENCE [LARGE SCALE GENOMIC DNA]</scope>
    <source>
        <strain evidence="2 3">Pan241w</strain>
    </source>
</reference>
<protein>
    <submittedName>
        <fullName evidence="2">Uncharacterized protein</fullName>
    </submittedName>
</protein>
<name>A0A517R907_9PLAN</name>
<organism evidence="2 3">
    <name type="scientific">Gimesia alba</name>
    <dbReference type="NCBI Taxonomy" id="2527973"/>
    <lineage>
        <taxon>Bacteria</taxon>
        <taxon>Pseudomonadati</taxon>
        <taxon>Planctomycetota</taxon>
        <taxon>Planctomycetia</taxon>
        <taxon>Planctomycetales</taxon>
        <taxon>Planctomycetaceae</taxon>
        <taxon>Gimesia</taxon>
    </lineage>
</organism>
<dbReference type="EMBL" id="CP036269">
    <property type="protein sequence ID" value="QDT40338.1"/>
    <property type="molecule type" value="Genomic_DNA"/>
</dbReference>
<gene>
    <name evidence="2" type="ORF">Pan241w_03940</name>
</gene>
<keyword evidence="3" id="KW-1185">Reference proteome</keyword>
<dbReference type="AlphaFoldDB" id="A0A517R907"/>
<dbReference type="Proteomes" id="UP000317171">
    <property type="component" value="Chromosome"/>
</dbReference>
<accession>A0A517R907</accession>
<dbReference type="KEGG" id="gaz:Pan241w_03940"/>
<evidence type="ECO:0000313" key="2">
    <source>
        <dbReference type="EMBL" id="QDT40338.1"/>
    </source>
</evidence>
<proteinExistence type="predicted"/>
<sequence>MDTQQRTIPRGRSSRPDPQPLPSTSGNGDQKPPRPPVIVAGEGGMFNREFIEGYLRSLRDSLADSAYGGSSEKDSEFMHWSR</sequence>
<evidence type="ECO:0000313" key="3">
    <source>
        <dbReference type="Proteomes" id="UP000317171"/>
    </source>
</evidence>